<evidence type="ECO:0000313" key="1">
    <source>
        <dbReference type="EMBL" id="KIJ22521.1"/>
    </source>
</evidence>
<gene>
    <name evidence="2" type="ORF">M422DRAFT_249348</name>
    <name evidence="1" type="ORF">M422DRAFT_277027</name>
</gene>
<dbReference type="HOGENOM" id="CLU_2851185_0_0_1"/>
<accession>A0A0C9VIA9</accession>
<organism evidence="2 3">
    <name type="scientific">Sphaerobolus stellatus (strain SS14)</name>
    <dbReference type="NCBI Taxonomy" id="990650"/>
    <lineage>
        <taxon>Eukaryota</taxon>
        <taxon>Fungi</taxon>
        <taxon>Dikarya</taxon>
        <taxon>Basidiomycota</taxon>
        <taxon>Agaricomycotina</taxon>
        <taxon>Agaricomycetes</taxon>
        <taxon>Phallomycetidae</taxon>
        <taxon>Geastrales</taxon>
        <taxon>Sphaerobolaceae</taxon>
        <taxon>Sphaerobolus</taxon>
    </lineage>
</organism>
<protein>
    <submittedName>
        <fullName evidence="1">Unplaced genomic scaffold SPHSTscaffold_1074, whole genome shotgun sequence</fullName>
    </submittedName>
</protein>
<dbReference type="AlphaFoldDB" id="A0A0C9VIA9"/>
<reference evidence="2 3" key="1">
    <citation type="submission" date="2014-06" db="EMBL/GenBank/DDBJ databases">
        <title>Evolutionary Origins and Diversification of the Mycorrhizal Mutualists.</title>
        <authorList>
            <consortium name="DOE Joint Genome Institute"/>
            <consortium name="Mycorrhizal Genomics Consortium"/>
            <person name="Kohler A."/>
            <person name="Kuo A."/>
            <person name="Nagy L.G."/>
            <person name="Floudas D."/>
            <person name="Copeland A."/>
            <person name="Barry K.W."/>
            <person name="Cichocki N."/>
            <person name="Veneault-Fourrey C."/>
            <person name="LaButti K."/>
            <person name="Lindquist E.A."/>
            <person name="Lipzen A."/>
            <person name="Lundell T."/>
            <person name="Morin E."/>
            <person name="Murat C."/>
            <person name="Riley R."/>
            <person name="Ohm R."/>
            <person name="Sun H."/>
            <person name="Tunlid A."/>
            <person name="Henrissat B."/>
            <person name="Grigoriev I.V."/>
            <person name="Hibbett D.S."/>
            <person name="Martin F."/>
        </authorList>
    </citation>
    <scope>NUCLEOTIDE SEQUENCE [LARGE SCALE GENOMIC DNA]</scope>
    <source>
        <strain evidence="2 3">SS14</strain>
    </source>
</reference>
<evidence type="ECO:0000313" key="2">
    <source>
        <dbReference type="EMBL" id="KIJ47041.1"/>
    </source>
</evidence>
<sequence length="65" mass="7616">MLVEVAVEHMGSENREDTFQHFADRTIDDMKDAMCRVGLTRFEIASSRIKYNVAQQYVNRYELDA</sequence>
<dbReference type="EMBL" id="KN837104">
    <property type="protein sequence ID" value="KIJ47041.1"/>
    <property type="molecule type" value="Genomic_DNA"/>
</dbReference>
<dbReference type="EMBL" id="KN838149">
    <property type="protein sequence ID" value="KIJ22521.1"/>
    <property type="molecule type" value="Genomic_DNA"/>
</dbReference>
<evidence type="ECO:0000313" key="3">
    <source>
        <dbReference type="Proteomes" id="UP000054279"/>
    </source>
</evidence>
<proteinExistence type="predicted"/>
<dbReference type="Proteomes" id="UP000054279">
    <property type="component" value="Unassembled WGS sequence"/>
</dbReference>
<name>A0A0C9VIA9_SPHS4</name>
<keyword evidence="3" id="KW-1185">Reference proteome</keyword>